<feature type="region of interest" description="Disordered" evidence="8">
    <location>
        <begin position="423"/>
        <end position="477"/>
    </location>
</feature>
<dbReference type="PANTHER" id="PTHR12883">
    <property type="entry name" value="ADIPOCYTE-SPECIFIC PROTEIN 4-RELATED"/>
    <property type="match status" value="1"/>
</dbReference>
<evidence type="ECO:0000256" key="4">
    <source>
        <dbReference type="ARBA" id="ARBA00034697"/>
    </source>
</evidence>
<reference evidence="10" key="2">
    <citation type="submission" date="2007-04" db="EMBL/GenBank/DDBJ databases">
        <title>The genome of the human body louse.</title>
        <authorList>
            <consortium name="The Human Body Louse Genome Consortium"/>
            <person name="Kirkness E."/>
            <person name="Walenz B."/>
            <person name="Hass B."/>
            <person name="Bruggner R."/>
            <person name="Strausberg R."/>
        </authorList>
    </citation>
    <scope>NUCLEOTIDE SEQUENCE</scope>
    <source>
        <strain evidence="10">USDA</strain>
    </source>
</reference>
<evidence type="ECO:0000256" key="3">
    <source>
        <dbReference type="ARBA" id="ARBA00023136"/>
    </source>
</evidence>
<dbReference type="Proteomes" id="UP000009046">
    <property type="component" value="Unassembled WGS sequence"/>
</dbReference>
<evidence type="ECO:0000256" key="2">
    <source>
        <dbReference type="ARBA" id="ARBA00022989"/>
    </source>
</evidence>
<evidence type="ECO:0000256" key="8">
    <source>
        <dbReference type="SAM" id="MobiDB-lite"/>
    </source>
</evidence>
<comment type="similarity">
    <text evidence="5">Belongs to the CCDC47 family.</text>
</comment>
<keyword evidence="3" id="KW-0472">Membrane</keyword>
<keyword evidence="1" id="KW-0812">Transmembrane</keyword>
<dbReference type="GO" id="GO:0005509">
    <property type="term" value="F:calcium ion binding"/>
    <property type="evidence" value="ECO:0007669"/>
    <property type="project" value="InterPro"/>
</dbReference>
<dbReference type="STRING" id="121224.E0VE15"/>
<feature type="compositionally biased region" description="Basic and acidic residues" evidence="8">
    <location>
        <begin position="427"/>
        <end position="460"/>
    </location>
</feature>
<evidence type="ECO:0000313" key="12">
    <source>
        <dbReference type="Proteomes" id="UP000009046"/>
    </source>
</evidence>
<protein>
    <recommendedName>
        <fullName evidence="6">PAT complex subunit CCDC47</fullName>
    </recommendedName>
    <alternativeName>
        <fullName evidence="7">Coiled-coil domain-containing protein 47</fullName>
    </alternativeName>
</protein>
<evidence type="ECO:0000256" key="9">
    <source>
        <dbReference type="SAM" id="SignalP"/>
    </source>
</evidence>
<dbReference type="RefSeq" id="XP_002424359.1">
    <property type="nucleotide sequence ID" value="XM_002424314.1"/>
</dbReference>
<evidence type="ECO:0000256" key="7">
    <source>
        <dbReference type="ARBA" id="ARBA00034902"/>
    </source>
</evidence>
<evidence type="ECO:0000256" key="6">
    <source>
        <dbReference type="ARBA" id="ARBA00034875"/>
    </source>
</evidence>
<dbReference type="EMBL" id="AAZO01001493">
    <property type="status" value="NOT_ANNOTATED_CDS"/>
    <property type="molecule type" value="Genomic_DNA"/>
</dbReference>
<keyword evidence="9" id="KW-0732">Signal</keyword>
<dbReference type="GeneID" id="8233924"/>
<dbReference type="GO" id="GO:0030867">
    <property type="term" value="C:rough endoplasmic reticulum membrane"/>
    <property type="evidence" value="ECO:0007669"/>
    <property type="project" value="UniProtKB-SubCell"/>
</dbReference>
<dbReference type="CTD" id="8233924"/>
<feature type="chain" id="PRO_5011412493" description="PAT complex subunit CCDC47" evidence="9">
    <location>
        <begin position="22"/>
        <end position="477"/>
    </location>
</feature>
<dbReference type="InterPro" id="IPR012879">
    <property type="entry name" value="CCDC47"/>
</dbReference>
<proteinExistence type="inferred from homology"/>
<dbReference type="KEGG" id="phu:Phum_PHUM127720"/>
<feature type="compositionally biased region" description="Basic residues" evidence="8">
    <location>
        <begin position="461"/>
        <end position="477"/>
    </location>
</feature>
<dbReference type="VEuPathDB" id="VectorBase:PHUM127720"/>
<keyword evidence="12" id="KW-1185">Reference proteome</keyword>
<evidence type="ECO:0000313" key="11">
    <source>
        <dbReference type="EnsemblMetazoa" id="PHUM127720-PA"/>
    </source>
</evidence>
<evidence type="ECO:0000256" key="1">
    <source>
        <dbReference type="ARBA" id="ARBA00022692"/>
    </source>
</evidence>
<feature type="signal peptide" evidence="9">
    <location>
        <begin position="1"/>
        <end position="21"/>
    </location>
</feature>
<dbReference type="FunCoup" id="E0VE15">
    <property type="interactions" value="1953"/>
</dbReference>
<reference evidence="11" key="3">
    <citation type="submission" date="2021-02" db="UniProtKB">
        <authorList>
            <consortium name="EnsemblMetazoa"/>
        </authorList>
    </citation>
    <scope>IDENTIFICATION</scope>
    <source>
        <strain evidence="11">USDA</strain>
    </source>
</reference>
<dbReference type="HOGENOM" id="CLU_033196_1_0_1"/>
<accession>E0VE15</accession>
<dbReference type="GO" id="GO:0032469">
    <property type="term" value="P:endoplasmic reticulum calcium ion homeostasis"/>
    <property type="evidence" value="ECO:0007669"/>
    <property type="project" value="InterPro"/>
</dbReference>
<dbReference type="eggNOG" id="KOG2357">
    <property type="taxonomic scope" value="Eukaryota"/>
</dbReference>
<name>E0VE15_PEDHC</name>
<comment type="subcellular location">
    <subcellularLocation>
        <location evidence="4">Rough endoplasmic reticulum membrane</location>
        <topology evidence="4">Single-pass type I membrane protein</topology>
    </subcellularLocation>
</comment>
<keyword evidence="2" id="KW-1133">Transmembrane helix</keyword>
<dbReference type="PANTHER" id="PTHR12883:SF0">
    <property type="entry name" value="PAT COMPLEX SUBUNIT CCDC47"/>
    <property type="match status" value="1"/>
</dbReference>
<evidence type="ECO:0000256" key="5">
    <source>
        <dbReference type="ARBA" id="ARBA00034746"/>
    </source>
</evidence>
<evidence type="ECO:0000313" key="10">
    <source>
        <dbReference type="EMBL" id="EEB11621.1"/>
    </source>
</evidence>
<dbReference type="InParanoid" id="E0VE15"/>
<gene>
    <name evidence="11" type="primary">8233924</name>
    <name evidence="10" type="ORF">Phum_PHUM127720</name>
</gene>
<reference evidence="10" key="1">
    <citation type="submission" date="2007-04" db="EMBL/GenBank/DDBJ databases">
        <title>Annotation of Pediculus humanus corporis strain USDA.</title>
        <authorList>
            <person name="Kirkness E."/>
            <person name="Hannick L."/>
            <person name="Hass B."/>
            <person name="Bruggner R."/>
            <person name="Lawson D."/>
            <person name="Bidwell S."/>
            <person name="Joardar V."/>
            <person name="Caler E."/>
            <person name="Walenz B."/>
            <person name="Inman J."/>
            <person name="Schobel S."/>
            <person name="Galinsky K."/>
            <person name="Amedeo P."/>
            <person name="Strausberg R."/>
        </authorList>
    </citation>
    <scope>NUCLEOTIDE SEQUENCE</scope>
    <source>
        <strain evidence="10">USDA</strain>
    </source>
</reference>
<sequence>MKSAFFFITLILVFQCNLIESRINEDFEDNEFAEFEDFDEDELASEIKNKGNLEVLHNSKGKLVVEEDDDDDMVLEDEIENDDDSVVEDEDNEFDHFSDEEEFEGFDTGTTKPEKKEAPRITITQVPLHFRNNWDSYYLEMLMVAGLLVYFLNFFTGRNKNHKLANMWYYTHKNLLEENFTLVGDDGKIEIENPGLVKESENLFTLWCSGRMCCEGMLVELKLLKRQDLLSVIAQIMKPSNDQIHIRVDMSKEDMDSFVFCIANRKTANKLSKEMADLSIYCPEKKSGFKFGVPDNFSIMSEIGEVTSAMLDSKILAVLNKYNNLVEYIHFSDQFSGPKQTDDTNVIKLPDVKKVLLFHFNIPIRGHGTQEAMEQMKPLLQLVFYCMDKIKRYKLSKEAKAKADKNRLRVEEAFMKTTHAARAEAAAARREEKKRQEKERILQEDDPEKQRKWEEKEMKRQLKKKAPRIKQLKVKSL</sequence>
<dbReference type="AlphaFoldDB" id="E0VE15"/>
<organism>
    <name type="scientific">Pediculus humanus subsp. corporis</name>
    <name type="common">Body louse</name>
    <dbReference type="NCBI Taxonomy" id="121224"/>
    <lineage>
        <taxon>Eukaryota</taxon>
        <taxon>Metazoa</taxon>
        <taxon>Ecdysozoa</taxon>
        <taxon>Arthropoda</taxon>
        <taxon>Hexapoda</taxon>
        <taxon>Insecta</taxon>
        <taxon>Pterygota</taxon>
        <taxon>Neoptera</taxon>
        <taxon>Paraneoptera</taxon>
        <taxon>Psocodea</taxon>
        <taxon>Troctomorpha</taxon>
        <taxon>Phthiraptera</taxon>
        <taxon>Anoplura</taxon>
        <taxon>Pediculidae</taxon>
        <taxon>Pediculus</taxon>
    </lineage>
</organism>
<dbReference type="OrthoDB" id="10039147at2759"/>
<dbReference type="OMA" id="MHLVRDM"/>
<dbReference type="Pfam" id="PF07946">
    <property type="entry name" value="CCDC47"/>
    <property type="match status" value="1"/>
</dbReference>
<dbReference type="EnsemblMetazoa" id="PHUM127720-RA">
    <property type="protein sequence ID" value="PHUM127720-PA"/>
    <property type="gene ID" value="PHUM127720"/>
</dbReference>
<dbReference type="EMBL" id="DS235088">
    <property type="protein sequence ID" value="EEB11621.1"/>
    <property type="molecule type" value="Genomic_DNA"/>
</dbReference>